<evidence type="ECO:0000313" key="2">
    <source>
        <dbReference type="Proteomes" id="UP000566819"/>
    </source>
</evidence>
<proteinExistence type="predicted"/>
<evidence type="ECO:0000313" key="1">
    <source>
        <dbReference type="EMBL" id="KAF4625116.1"/>
    </source>
</evidence>
<dbReference type="EMBL" id="JAAMPI010001460">
    <property type="protein sequence ID" value="KAF4625116.1"/>
    <property type="molecule type" value="Genomic_DNA"/>
</dbReference>
<name>A0A8H4RAM8_9HELO</name>
<protein>
    <submittedName>
        <fullName evidence="1">Uncharacterized protein</fullName>
    </submittedName>
</protein>
<dbReference type="Proteomes" id="UP000566819">
    <property type="component" value="Unassembled WGS sequence"/>
</dbReference>
<keyword evidence="2" id="KW-1185">Reference proteome</keyword>
<gene>
    <name evidence="1" type="ORF">G7Y89_g13051</name>
</gene>
<reference evidence="1 2" key="1">
    <citation type="submission" date="2020-03" db="EMBL/GenBank/DDBJ databases">
        <title>Draft Genome Sequence of Cudoniella acicularis.</title>
        <authorList>
            <person name="Buettner E."/>
            <person name="Kellner H."/>
        </authorList>
    </citation>
    <scope>NUCLEOTIDE SEQUENCE [LARGE SCALE GENOMIC DNA]</scope>
    <source>
        <strain evidence="1 2">DSM 108380</strain>
    </source>
</reference>
<accession>A0A8H4RAM8</accession>
<comment type="caution">
    <text evidence="1">The sequence shown here is derived from an EMBL/GenBank/DDBJ whole genome shotgun (WGS) entry which is preliminary data.</text>
</comment>
<sequence length="125" mass="14155">MANVLQTTELIQIIHLKLMLQKLQLSQTHRILSVLINNRCIFQTPQLQPMSLHTLQDWCRRIKSHDEGKALESRELLACRLHEGGKEFVQSALHPSLVIESSWDGVIAVKAEGVKVEGQSQILDP</sequence>
<organism evidence="1 2">
    <name type="scientific">Cudoniella acicularis</name>
    <dbReference type="NCBI Taxonomy" id="354080"/>
    <lineage>
        <taxon>Eukaryota</taxon>
        <taxon>Fungi</taxon>
        <taxon>Dikarya</taxon>
        <taxon>Ascomycota</taxon>
        <taxon>Pezizomycotina</taxon>
        <taxon>Leotiomycetes</taxon>
        <taxon>Helotiales</taxon>
        <taxon>Tricladiaceae</taxon>
        <taxon>Cudoniella</taxon>
    </lineage>
</organism>
<dbReference type="AlphaFoldDB" id="A0A8H4RAM8"/>